<feature type="compositionally biased region" description="Basic residues" evidence="1">
    <location>
        <begin position="1"/>
        <end position="10"/>
    </location>
</feature>
<evidence type="ECO:0000313" key="2">
    <source>
        <dbReference type="EMBL" id="KEQ81726.1"/>
    </source>
</evidence>
<evidence type="ECO:0000256" key="1">
    <source>
        <dbReference type="SAM" id="MobiDB-lite"/>
    </source>
</evidence>
<name>A0A074Y4A3_AURPU</name>
<sequence>MGFSRGMRKRAAIDASTPAAYSPALSSHNRRSSPLPSALRMCAVGSLAGLSLGRLACKGDEDMSPWPSTGGWLWGSSGLREEEAVGSSW</sequence>
<dbReference type="HOGENOM" id="CLU_2454338_0_0_1"/>
<feature type="region of interest" description="Disordered" evidence="1">
    <location>
        <begin position="1"/>
        <end position="35"/>
    </location>
</feature>
<dbReference type="RefSeq" id="XP_029757913.1">
    <property type="nucleotide sequence ID" value="XM_029905991.1"/>
</dbReference>
<protein>
    <submittedName>
        <fullName evidence="2">Uncharacterized protein</fullName>
    </submittedName>
</protein>
<dbReference type="GeneID" id="40748297"/>
<feature type="compositionally biased region" description="Polar residues" evidence="1">
    <location>
        <begin position="24"/>
        <end position="35"/>
    </location>
</feature>
<keyword evidence="3" id="KW-1185">Reference proteome</keyword>
<proteinExistence type="predicted"/>
<accession>A0A074Y4A3</accession>
<evidence type="ECO:0000313" key="3">
    <source>
        <dbReference type="Proteomes" id="UP000030706"/>
    </source>
</evidence>
<dbReference type="AlphaFoldDB" id="A0A074Y4A3"/>
<organism evidence="2 3">
    <name type="scientific">Aureobasidium pullulans EXF-150</name>
    <dbReference type="NCBI Taxonomy" id="1043002"/>
    <lineage>
        <taxon>Eukaryota</taxon>
        <taxon>Fungi</taxon>
        <taxon>Dikarya</taxon>
        <taxon>Ascomycota</taxon>
        <taxon>Pezizomycotina</taxon>
        <taxon>Dothideomycetes</taxon>
        <taxon>Dothideomycetidae</taxon>
        <taxon>Dothideales</taxon>
        <taxon>Saccotheciaceae</taxon>
        <taxon>Aureobasidium</taxon>
    </lineage>
</organism>
<reference evidence="2 3" key="1">
    <citation type="journal article" date="2014" name="BMC Genomics">
        <title>Genome sequencing of four Aureobasidium pullulans varieties: biotechnological potential, stress tolerance, and description of new species.</title>
        <authorList>
            <person name="Gostin Ar C."/>
            <person name="Ohm R.A."/>
            <person name="Kogej T."/>
            <person name="Sonjak S."/>
            <person name="Turk M."/>
            <person name="Zajc J."/>
            <person name="Zalar P."/>
            <person name="Grube M."/>
            <person name="Sun H."/>
            <person name="Han J."/>
            <person name="Sharma A."/>
            <person name="Chiniquy J."/>
            <person name="Ngan C.Y."/>
            <person name="Lipzen A."/>
            <person name="Barry K."/>
            <person name="Grigoriev I.V."/>
            <person name="Gunde-Cimerman N."/>
        </authorList>
    </citation>
    <scope>NUCLEOTIDE SEQUENCE [LARGE SCALE GENOMIC DNA]</scope>
    <source>
        <strain evidence="2 3">EXF-150</strain>
    </source>
</reference>
<dbReference type="EMBL" id="KL584990">
    <property type="protein sequence ID" value="KEQ81726.1"/>
    <property type="molecule type" value="Genomic_DNA"/>
</dbReference>
<dbReference type="Proteomes" id="UP000030706">
    <property type="component" value="Unassembled WGS sequence"/>
</dbReference>
<gene>
    <name evidence="2" type="ORF">M438DRAFT_347818</name>
</gene>